<dbReference type="PROSITE" id="PS50405">
    <property type="entry name" value="GST_CTER"/>
    <property type="match status" value="1"/>
</dbReference>
<evidence type="ECO:0000259" key="7">
    <source>
        <dbReference type="PROSITE" id="PS50405"/>
    </source>
</evidence>
<dbReference type="InterPro" id="IPR004045">
    <property type="entry name" value="Glutathione_S-Trfase_N"/>
</dbReference>
<feature type="domain" description="EF-1-gamma C-terminal" evidence="5">
    <location>
        <begin position="256"/>
        <end position="415"/>
    </location>
</feature>
<evidence type="ECO:0000313" key="8">
    <source>
        <dbReference type="EMBL" id="KAJ3563530.1"/>
    </source>
</evidence>
<dbReference type="EMBL" id="JANIEX010000749">
    <property type="protein sequence ID" value="KAJ3563530.1"/>
    <property type="molecule type" value="Genomic_DNA"/>
</dbReference>
<dbReference type="InterPro" id="IPR010987">
    <property type="entry name" value="Glutathione-S-Trfase_C-like"/>
</dbReference>
<dbReference type="FunFam" id="3.40.30.10:FF:000142">
    <property type="entry name" value="Elongation factor 1 gamma"/>
    <property type="match status" value="1"/>
</dbReference>
<dbReference type="Pfam" id="PF00647">
    <property type="entry name" value="EF1G"/>
    <property type="match status" value="1"/>
</dbReference>
<dbReference type="SFLD" id="SFLDS00019">
    <property type="entry name" value="Glutathione_Transferase_(cytos"/>
    <property type="match status" value="1"/>
</dbReference>
<dbReference type="SUPFAM" id="SSF89942">
    <property type="entry name" value="eEF1-gamma domain"/>
    <property type="match status" value="1"/>
</dbReference>
<protein>
    <recommendedName>
        <fullName evidence="10">Elongation factor 1-gamma</fullName>
    </recommendedName>
</protein>
<accession>A0AAD5VN64</accession>
<name>A0AAD5VN64_9AGAR</name>
<dbReference type="Pfam" id="PF00043">
    <property type="entry name" value="GST_C"/>
    <property type="match status" value="1"/>
</dbReference>
<proteinExistence type="predicted"/>
<dbReference type="FunFam" id="3.30.70.1010:FF:000001">
    <property type="entry name" value="Elongation factor 1-gamma 1"/>
    <property type="match status" value="1"/>
</dbReference>
<evidence type="ECO:0000259" key="6">
    <source>
        <dbReference type="PROSITE" id="PS50404"/>
    </source>
</evidence>
<gene>
    <name evidence="8" type="ORF">NP233_g8884</name>
</gene>
<dbReference type="GO" id="GO:0003746">
    <property type="term" value="F:translation elongation factor activity"/>
    <property type="evidence" value="ECO:0007669"/>
    <property type="project" value="UniProtKB-UniRule"/>
</dbReference>
<dbReference type="InterPro" id="IPR036433">
    <property type="entry name" value="EF1B_G_C_sf"/>
</dbReference>
<feature type="compositionally biased region" description="Basic and acidic residues" evidence="4">
    <location>
        <begin position="221"/>
        <end position="242"/>
    </location>
</feature>
<dbReference type="PROSITE" id="PS50404">
    <property type="entry name" value="GST_NTER"/>
    <property type="match status" value="1"/>
</dbReference>
<dbReference type="AlphaFoldDB" id="A0AAD5VN64"/>
<dbReference type="InterPro" id="IPR036249">
    <property type="entry name" value="Thioredoxin-like_sf"/>
</dbReference>
<dbReference type="GO" id="GO:0005737">
    <property type="term" value="C:cytoplasm"/>
    <property type="evidence" value="ECO:0007669"/>
    <property type="project" value="TreeGrafter"/>
</dbReference>
<dbReference type="Proteomes" id="UP001213000">
    <property type="component" value="Unassembled WGS sequence"/>
</dbReference>
<evidence type="ECO:0000256" key="3">
    <source>
        <dbReference type="PROSITE-ProRule" id="PRU00519"/>
    </source>
</evidence>
<dbReference type="GO" id="GO:0005634">
    <property type="term" value="C:nucleus"/>
    <property type="evidence" value="ECO:0007669"/>
    <property type="project" value="TreeGrafter"/>
</dbReference>
<dbReference type="InterPro" id="IPR001662">
    <property type="entry name" value="EF1B_G_C"/>
</dbReference>
<keyword evidence="1 3" id="KW-0251">Elongation factor</keyword>
<evidence type="ECO:0000256" key="2">
    <source>
        <dbReference type="ARBA" id="ARBA00022917"/>
    </source>
</evidence>
<dbReference type="InterPro" id="IPR050802">
    <property type="entry name" value="EF-GSTs"/>
</dbReference>
<evidence type="ECO:0000256" key="4">
    <source>
        <dbReference type="SAM" id="MobiDB-lite"/>
    </source>
</evidence>
<dbReference type="InterPro" id="IPR040079">
    <property type="entry name" value="Glutathione_S-Trfase"/>
</dbReference>
<evidence type="ECO:0000259" key="5">
    <source>
        <dbReference type="PROSITE" id="PS50040"/>
    </source>
</evidence>
<feature type="domain" description="GST N-terminal" evidence="6">
    <location>
        <begin position="3"/>
        <end position="84"/>
    </location>
</feature>
<dbReference type="CDD" id="cd03044">
    <property type="entry name" value="GST_N_EF1Bgamma"/>
    <property type="match status" value="1"/>
</dbReference>
<sequence length="723" mass="79607">MAPIGTLYTTPGQGKGKIIRAIATLGGAEITLAPFEMGVTNKSPEFLAKFPLGKIPAFEGPNGFKLFEGDAIARYVAGLAPNSNLLGSTAEETALINQWIHAAETEVDTYDTWVRYLCRGMIPYNKAAETAFYERIERGLNTLEAHISTRTFFVTERITLADLAIAAYLLKAVSSTVDAQRRTKYPNLIRHLETVINQPALKDIYGPAEYTEKQIAFVPPAKEKKEKAPAPPKAEKKPKKEEVEEEEADVPAEPKAKNPLDDLPKSTFNLEDWKRAYSNKDTRGPDGAIEWFYQNYDPAGFSVWRVDFKYNSELTLTFMSSNQITGFFNRLEASRKYLFASVGVLGESNNSVIAGTLIARGTDIEPVVNVAPDWESYEYKKLDLSNEADKAFFEAALAWDLEIDGKKWVDGKNPFNSLNPSILHIRNPKSWSPTSSLRLVSFFVLGLMGVAALPTYLRAAPKHISDTDALRMKNVRRDDSGSRCSVLSLDDAKKMPGFSKIEQYATDTWGDGSRNIVVNPEDFPDAPANACVDSTPTKLDISGEPQCTTQTNSAKIISTNADGTETHFMNYSQRNLHAESSFSTGASFTVGLEVPELFQASATYEFSTSVTNSQGKTFETTTNNQQTTESTINNKADSNCTNSLQVTTCKQNGSGKLRVAGTGFVWFNFDDAVATIGGDPKDKHFKWAVSIDEVLSLDERSSFIEISGFMSSDTNADGTKSCQ</sequence>
<feature type="region of interest" description="Disordered" evidence="4">
    <location>
        <begin position="220"/>
        <end position="264"/>
    </location>
</feature>
<dbReference type="Gene3D" id="3.40.30.10">
    <property type="entry name" value="Glutaredoxin"/>
    <property type="match status" value="1"/>
</dbReference>
<feature type="compositionally biased region" description="Basic and acidic residues" evidence="4">
    <location>
        <begin position="252"/>
        <end position="264"/>
    </location>
</feature>
<dbReference type="PANTHER" id="PTHR43986:SF1">
    <property type="entry name" value="ELONGATION FACTOR 1-GAMMA"/>
    <property type="match status" value="1"/>
</dbReference>
<dbReference type="InterPro" id="IPR036282">
    <property type="entry name" value="Glutathione-S-Trfase_C_sf"/>
</dbReference>
<reference evidence="8" key="1">
    <citation type="submission" date="2022-07" db="EMBL/GenBank/DDBJ databases">
        <title>Genome Sequence of Leucocoprinus birnbaumii.</title>
        <authorList>
            <person name="Buettner E."/>
        </authorList>
    </citation>
    <scope>NUCLEOTIDE SEQUENCE</scope>
    <source>
        <strain evidence="8">VT141</strain>
    </source>
</reference>
<keyword evidence="2 3" id="KW-0648">Protein biosynthesis</keyword>
<dbReference type="SUPFAM" id="SSF52833">
    <property type="entry name" value="Thioredoxin-like"/>
    <property type="match status" value="1"/>
</dbReference>
<feature type="domain" description="GST C-terminal" evidence="7">
    <location>
        <begin position="89"/>
        <end position="217"/>
    </location>
</feature>
<dbReference type="PROSITE" id="PS50040">
    <property type="entry name" value="EF1G_C"/>
    <property type="match status" value="1"/>
</dbReference>
<dbReference type="SMART" id="SM01183">
    <property type="entry name" value="EF1G"/>
    <property type="match status" value="1"/>
</dbReference>
<dbReference type="FunFam" id="1.20.1050.10:FF:000006">
    <property type="entry name" value="Elongation factor 1 gamma"/>
    <property type="match status" value="1"/>
</dbReference>
<dbReference type="InterPro" id="IPR004046">
    <property type="entry name" value="GST_C"/>
</dbReference>
<organism evidence="8 9">
    <name type="scientific">Leucocoprinus birnbaumii</name>
    <dbReference type="NCBI Taxonomy" id="56174"/>
    <lineage>
        <taxon>Eukaryota</taxon>
        <taxon>Fungi</taxon>
        <taxon>Dikarya</taxon>
        <taxon>Basidiomycota</taxon>
        <taxon>Agaricomycotina</taxon>
        <taxon>Agaricomycetes</taxon>
        <taxon>Agaricomycetidae</taxon>
        <taxon>Agaricales</taxon>
        <taxon>Agaricineae</taxon>
        <taxon>Agaricaceae</taxon>
        <taxon>Leucocoprinus</taxon>
    </lineage>
</organism>
<dbReference type="PANTHER" id="PTHR43986">
    <property type="entry name" value="ELONGATION FACTOR 1-GAMMA"/>
    <property type="match status" value="1"/>
</dbReference>
<keyword evidence="9" id="KW-1185">Reference proteome</keyword>
<dbReference type="Pfam" id="PF02798">
    <property type="entry name" value="GST_N"/>
    <property type="match status" value="1"/>
</dbReference>
<dbReference type="SUPFAM" id="SSF47616">
    <property type="entry name" value="GST C-terminal domain-like"/>
    <property type="match status" value="1"/>
</dbReference>
<dbReference type="CDD" id="cd03181">
    <property type="entry name" value="GST_C_EF1Bgamma_like"/>
    <property type="match status" value="1"/>
</dbReference>
<evidence type="ECO:0008006" key="10">
    <source>
        <dbReference type="Google" id="ProtNLM"/>
    </source>
</evidence>
<evidence type="ECO:0000313" key="9">
    <source>
        <dbReference type="Proteomes" id="UP001213000"/>
    </source>
</evidence>
<comment type="caution">
    <text evidence="8">The sequence shown here is derived from an EMBL/GenBank/DDBJ whole genome shotgun (WGS) entry which is preliminary data.</text>
</comment>
<evidence type="ECO:0000256" key="1">
    <source>
        <dbReference type="ARBA" id="ARBA00022768"/>
    </source>
</evidence>
<dbReference type="Gene3D" id="3.30.70.1010">
    <property type="entry name" value="Translation elongation factor EF1B, gamma chain, conserved domain"/>
    <property type="match status" value="1"/>
</dbReference>
<dbReference type="Gene3D" id="1.20.1050.10">
    <property type="match status" value="1"/>
</dbReference>